<feature type="region of interest" description="Disordered" evidence="2">
    <location>
        <begin position="76"/>
        <end position="98"/>
    </location>
</feature>
<evidence type="ECO:0000313" key="4">
    <source>
        <dbReference type="Proteomes" id="UP000054498"/>
    </source>
</evidence>
<reference evidence="3 4" key="1">
    <citation type="journal article" date="2013" name="BMC Genomics">
        <title>Reconstruction of the lipid metabolism for the microalga Monoraphidium neglectum from its genome sequence reveals characteristics suitable for biofuel production.</title>
        <authorList>
            <person name="Bogen C."/>
            <person name="Al-Dilaimi A."/>
            <person name="Albersmeier A."/>
            <person name="Wichmann J."/>
            <person name="Grundmann M."/>
            <person name="Rupp O."/>
            <person name="Lauersen K.J."/>
            <person name="Blifernez-Klassen O."/>
            <person name="Kalinowski J."/>
            <person name="Goesmann A."/>
            <person name="Mussgnug J.H."/>
            <person name="Kruse O."/>
        </authorList>
    </citation>
    <scope>NUCLEOTIDE SEQUENCE [LARGE SCALE GENOMIC DNA]</scope>
    <source>
        <strain evidence="3 4">SAG 48.87</strain>
    </source>
</reference>
<feature type="non-terminal residue" evidence="3">
    <location>
        <position position="518"/>
    </location>
</feature>
<proteinExistence type="predicted"/>
<feature type="region of interest" description="Disordered" evidence="2">
    <location>
        <begin position="251"/>
        <end position="273"/>
    </location>
</feature>
<keyword evidence="4" id="KW-1185">Reference proteome</keyword>
<dbReference type="EMBL" id="KK100310">
    <property type="protein sequence ID" value="KIZ06967.1"/>
    <property type="molecule type" value="Genomic_DNA"/>
</dbReference>
<feature type="compositionally biased region" description="Basic and acidic residues" evidence="2">
    <location>
        <begin position="392"/>
        <end position="408"/>
    </location>
</feature>
<gene>
    <name evidence="3" type="ORF">MNEG_0977</name>
</gene>
<feature type="coiled-coil region" evidence="1">
    <location>
        <begin position="27"/>
        <end position="54"/>
    </location>
</feature>
<protein>
    <submittedName>
        <fullName evidence="3">Uncharacterized protein</fullName>
    </submittedName>
</protein>
<evidence type="ECO:0000256" key="2">
    <source>
        <dbReference type="SAM" id="MobiDB-lite"/>
    </source>
</evidence>
<dbReference type="GeneID" id="25727095"/>
<organism evidence="3 4">
    <name type="scientific">Monoraphidium neglectum</name>
    <dbReference type="NCBI Taxonomy" id="145388"/>
    <lineage>
        <taxon>Eukaryota</taxon>
        <taxon>Viridiplantae</taxon>
        <taxon>Chlorophyta</taxon>
        <taxon>core chlorophytes</taxon>
        <taxon>Chlorophyceae</taxon>
        <taxon>CS clade</taxon>
        <taxon>Sphaeropleales</taxon>
        <taxon>Selenastraceae</taxon>
        <taxon>Monoraphidium</taxon>
    </lineage>
</organism>
<feature type="compositionally biased region" description="Pro residues" evidence="2">
    <location>
        <begin position="432"/>
        <end position="450"/>
    </location>
</feature>
<feature type="region of interest" description="Disordered" evidence="2">
    <location>
        <begin position="381"/>
        <end position="480"/>
    </location>
</feature>
<feature type="region of interest" description="Disordered" evidence="2">
    <location>
        <begin position="318"/>
        <end position="351"/>
    </location>
</feature>
<feature type="compositionally biased region" description="Low complexity" evidence="2">
    <location>
        <begin position="457"/>
        <end position="470"/>
    </location>
</feature>
<dbReference type="RefSeq" id="XP_013905986.1">
    <property type="nucleotide sequence ID" value="XM_014050532.1"/>
</dbReference>
<dbReference type="Proteomes" id="UP000054498">
    <property type="component" value="Unassembled WGS sequence"/>
</dbReference>
<dbReference type="AlphaFoldDB" id="A0A0D2N3L7"/>
<keyword evidence="1" id="KW-0175">Coiled coil</keyword>
<sequence length="518" mass="52833">MHSQVAQRQRDNEQQAALVFDLSDAVKVKLREDANQLARLKQQMLHENEAYRKDQSVVKRIQGALLGAASWGGASADADAAGTNGSASAGPTGSSASGGAAERAAALFSALHKGGVRDWVLGRAPSAGSAEGAWQRAAAAAAAAAREDEGDGCRELVPWAGSALAHYEGPLSRSLTVQRARTAAAAEAAQLVGRALDQVLEGEREGAESPSPANSPGAARARLAIAAGQQQGQGQLAVQRRRPAPLEMSVDSFSFGQRPDDPETESPPFPAQQHDLRRSITSRMLSPSSALESVGAGVPLLAAVGHGVAAAVRLGSGRPGRAPQAADGMHASEQAAGAARGGLGGSQGPLMQSIGVRQSMSVSQLLGGDEESFQKLLSSALAGERPPSGPLLERRESAHAQQRERLVEEIPVAGPTREGAAGSGAAGGARAPTPPQQQQPPPQQQQPSPPASRRRTPASSLSPSRRTSAGMSAGGAFHGSLPQGEAILAWGSGMGSMRSSAAGAAAPPRVPHSMQPVA</sequence>
<dbReference type="OrthoDB" id="10681923at2759"/>
<feature type="compositionally biased region" description="Low complexity" evidence="2">
    <location>
        <begin position="495"/>
        <end position="507"/>
    </location>
</feature>
<evidence type="ECO:0000313" key="3">
    <source>
        <dbReference type="EMBL" id="KIZ06967.1"/>
    </source>
</evidence>
<dbReference type="KEGG" id="mng:MNEG_0977"/>
<accession>A0A0D2N3L7</accession>
<name>A0A0D2N3L7_9CHLO</name>
<evidence type="ECO:0000256" key="1">
    <source>
        <dbReference type="SAM" id="Coils"/>
    </source>
</evidence>
<feature type="region of interest" description="Disordered" evidence="2">
    <location>
        <begin position="494"/>
        <end position="518"/>
    </location>
</feature>